<evidence type="ECO:0000313" key="3">
    <source>
        <dbReference type="Proteomes" id="UP000001520"/>
    </source>
</evidence>
<keyword evidence="3" id="KW-1185">Reference proteome</keyword>
<dbReference type="CDD" id="cd07983">
    <property type="entry name" value="LPLAT_DUF374-like"/>
    <property type="match status" value="1"/>
</dbReference>
<dbReference type="OrthoDB" id="9810508at2"/>
<accession>D3PAM4</accession>
<name>D3PAM4_DEFDS</name>
<dbReference type="Proteomes" id="UP000001520">
    <property type="component" value="Chromosome"/>
</dbReference>
<dbReference type="eggNOG" id="COG2121">
    <property type="taxonomic scope" value="Bacteria"/>
</dbReference>
<dbReference type="Pfam" id="PF04028">
    <property type="entry name" value="DUF374"/>
    <property type="match status" value="1"/>
</dbReference>
<proteinExistence type="predicted"/>
<feature type="domain" description="DUF374" evidence="1">
    <location>
        <begin position="56"/>
        <end position="121"/>
    </location>
</feature>
<dbReference type="InterPro" id="IPR007172">
    <property type="entry name" value="DUF374"/>
</dbReference>
<dbReference type="AlphaFoldDB" id="D3PAM4"/>
<dbReference type="RefSeq" id="WP_013006895.1">
    <property type="nucleotide sequence ID" value="NC_013939.1"/>
</dbReference>
<dbReference type="HOGENOM" id="CLU_086327_2_0_0"/>
<dbReference type="SUPFAM" id="SSF69593">
    <property type="entry name" value="Glycerol-3-phosphate (1)-acyltransferase"/>
    <property type="match status" value="1"/>
</dbReference>
<sequence>MNESVLNIGYHILKNYYKTLRYELVNREVVDSLRERGEQIVFAIFHGQLFPFVNLHKNEKIVTIVSESKDGDIADYFLKKFGFQTVRGSSSRGGVKAVIGAKRLMGEEYDAAITVDGPKGPIYEVKPGVIYLAKKKLRPIVPAIAKCYKYKQFKSWDRFVLPYPFSKIKIVYGEPIYFSKNMDETLLEQDRLFLQKRMLELLNDNT</sequence>
<dbReference type="EMBL" id="AP011529">
    <property type="protein sequence ID" value="BAI79647.1"/>
    <property type="molecule type" value="Genomic_DNA"/>
</dbReference>
<organism evidence="2 3">
    <name type="scientific">Deferribacter desulfuricans (strain DSM 14783 / JCM 11476 / NBRC 101012 / SSM1)</name>
    <dbReference type="NCBI Taxonomy" id="639282"/>
    <lineage>
        <taxon>Bacteria</taxon>
        <taxon>Pseudomonadati</taxon>
        <taxon>Deferribacterota</taxon>
        <taxon>Deferribacteres</taxon>
        <taxon>Deferribacterales</taxon>
        <taxon>Deferribacteraceae</taxon>
        <taxon>Deferribacter</taxon>
    </lineage>
</organism>
<evidence type="ECO:0000259" key="1">
    <source>
        <dbReference type="Pfam" id="PF04028"/>
    </source>
</evidence>
<dbReference type="STRING" id="639282.DEFDS_0135"/>
<protein>
    <recommendedName>
        <fullName evidence="1">DUF374 domain-containing protein</fullName>
    </recommendedName>
</protein>
<gene>
    <name evidence="2" type="ordered locus">DEFDS_0135</name>
</gene>
<dbReference type="KEGG" id="ddf:DEFDS_0135"/>
<reference evidence="2 3" key="1">
    <citation type="journal article" date="2010" name="DNA Res.">
        <title>Bacterial lifestyle in a deep-sea hydrothermal vent chimney revealed by the genome sequence of the thermophilic bacterium Deferribacter desulfuricans SSM1.</title>
        <authorList>
            <person name="Takaki Y."/>
            <person name="Shimamura S."/>
            <person name="Nakagawa S."/>
            <person name="Fukuhara Y."/>
            <person name="Horikawa H."/>
            <person name="Ankai A."/>
            <person name="Harada T."/>
            <person name="Hosoyama A."/>
            <person name="Oguchi A."/>
            <person name="Fukui S."/>
            <person name="Fujita N."/>
            <person name="Takami H."/>
            <person name="Takai K."/>
        </authorList>
    </citation>
    <scope>NUCLEOTIDE SEQUENCE [LARGE SCALE GENOMIC DNA]</scope>
    <source>
        <strain evidence="3">DSM 14783 / JCM 11476 / NBRC 101012 / SSM1</strain>
    </source>
</reference>
<evidence type="ECO:0000313" key="2">
    <source>
        <dbReference type="EMBL" id="BAI79647.1"/>
    </source>
</evidence>